<evidence type="ECO:0000313" key="5">
    <source>
        <dbReference type="Proteomes" id="UP001589854"/>
    </source>
</evidence>
<dbReference type="RefSeq" id="WP_378933822.1">
    <property type="nucleotide sequence ID" value="NZ_JBHLVO010000007.1"/>
</dbReference>
<dbReference type="Proteomes" id="UP001589854">
    <property type="component" value="Unassembled WGS sequence"/>
</dbReference>
<reference evidence="4 5" key="1">
    <citation type="submission" date="2024-09" db="EMBL/GenBank/DDBJ databases">
        <authorList>
            <person name="Sun Q."/>
            <person name="Mori K."/>
        </authorList>
    </citation>
    <scope>NUCLEOTIDE SEQUENCE [LARGE SCALE GENOMIC DNA]</scope>
    <source>
        <strain evidence="4 5">CCM 7228</strain>
    </source>
</reference>
<evidence type="ECO:0000259" key="2">
    <source>
        <dbReference type="Pfam" id="PF25164"/>
    </source>
</evidence>
<keyword evidence="5" id="KW-1185">Reference proteome</keyword>
<comment type="caution">
    <text evidence="4">The sequence shown here is derived from an EMBL/GenBank/DDBJ whole genome shotgun (WGS) entry which is preliminary data.</text>
</comment>
<dbReference type="EMBL" id="JBHLVO010000007">
    <property type="protein sequence ID" value="MFC0271972.1"/>
    <property type="molecule type" value="Genomic_DNA"/>
</dbReference>
<dbReference type="InterPro" id="IPR057253">
    <property type="entry name" value="CoiA-like_N"/>
</dbReference>
<feature type="domain" description="Competence protein CoiA C-terminal" evidence="3">
    <location>
        <begin position="236"/>
        <end position="375"/>
    </location>
</feature>
<dbReference type="InterPro" id="IPR057252">
    <property type="entry name" value="CoiA_C"/>
</dbReference>
<proteinExistence type="predicted"/>
<organism evidence="4 5">
    <name type="scientific">Metabacillus herbersteinensis</name>
    <dbReference type="NCBI Taxonomy" id="283816"/>
    <lineage>
        <taxon>Bacteria</taxon>
        <taxon>Bacillati</taxon>
        <taxon>Bacillota</taxon>
        <taxon>Bacilli</taxon>
        <taxon>Bacillales</taxon>
        <taxon>Bacillaceae</taxon>
        <taxon>Metabacillus</taxon>
    </lineage>
</organism>
<dbReference type="Pfam" id="PF06054">
    <property type="entry name" value="CoiA_nuc"/>
    <property type="match status" value="1"/>
</dbReference>
<accession>A0ABV6GE61</accession>
<protein>
    <submittedName>
        <fullName evidence="4">Competence protein CoiA</fullName>
    </submittedName>
</protein>
<gene>
    <name evidence="4" type="ORF">ACFFIX_10965</name>
</gene>
<feature type="domain" description="Competence protein CoiA nuclease-like" evidence="1">
    <location>
        <begin position="69"/>
        <end position="227"/>
    </location>
</feature>
<dbReference type="PIRSF" id="PIRSF007487">
    <property type="entry name" value="Competence-induced_CoiA_bac"/>
    <property type="match status" value="1"/>
</dbReference>
<evidence type="ECO:0000313" key="4">
    <source>
        <dbReference type="EMBL" id="MFC0271972.1"/>
    </source>
</evidence>
<evidence type="ECO:0000259" key="1">
    <source>
        <dbReference type="Pfam" id="PF06054"/>
    </source>
</evidence>
<sequence>MLIALNERKEYVNVAEKKWSKDELKVIRKETVFECPVCKRGVELKIGSIKIPHFSHKKNDLCFIKGEPESEYHLSGKLQLFQWIQKQQVDSVYLEYYLPAIQQRPDIYFEQAEKKVAIEYQCSTIDQKSLLQRSRKLQQLSITVQWVLGAKKVQRTGTNTYRMTPFVWLFTMISKTSQPPKLIVYCPVQKSFIILHHIIPFTSQNVLAISEIVHIDSTNYHSLFRKEVSMQALYANWFKKVSRFRLLPPPFESSEVRYFNSLLYTKKQLPIAYIPTLALLPIKTAYLIQSNSYIWQTYILLYIDSKRASFSFRDITREITRKINERRVKIRYLPHIKNMHFSYTLKEYLSCLCSLGLIRKGKDGEFIKVKDVVWTNDPHQLVESDEWTKQKLLHLSKF</sequence>
<feature type="domain" description="Competence protein CoiA-like N-terminal" evidence="2">
    <location>
        <begin position="17"/>
        <end position="63"/>
    </location>
</feature>
<name>A0ABV6GE61_9BACI</name>
<dbReference type="Pfam" id="PF25166">
    <property type="entry name" value="CoiA_C"/>
    <property type="match status" value="1"/>
</dbReference>
<dbReference type="InterPro" id="IPR021176">
    <property type="entry name" value="Competence-induced_CoiA"/>
</dbReference>
<evidence type="ECO:0000259" key="3">
    <source>
        <dbReference type="Pfam" id="PF25166"/>
    </source>
</evidence>
<dbReference type="Pfam" id="PF25164">
    <property type="entry name" value="CoiA_N"/>
    <property type="match status" value="1"/>
</dbReference>
<dbReference type="InterPro" id="IPR010330">
    <property type="entry name" value="CoiA_nuc"/>
</dbReference>